<evidence type="ECO:0000313" key="2">
    <source>
        <dbReference type="EMBL" id="KAK2575330.1"/>
    </source>
</evidence>
<sequence>MTGSANRQPEEARRGGQWVGCVTPPVAELKEISSETFSALPRKKKIKTNAIKTPTPVVPSCEAITEIESEIKINPKKHPLDFLQLTNFLEKTQGKQPLQDIASEFLLTPSELENMLRRLYPKLTGRGMKTKFTKTIKKLKLITDDKLELSDDDNNDPCSGTYSDVSSMELEQGSKYAPTTMES</sequence>
<reference evidence="2" key="1">
    <citation type="submission" date="2021-08" db="EMBL/GenBank/DDBJ databases">
        <authorList>
            <person name="Misof B."/>
            <person name="Oliver O."/>
            <person name="Podsiadlowski L."/>
            <person name="Donath A."/>
            <person name="Peters R."/>
            <person name="Mayer C."/>
            <person name="Rust J."/>
            <person name="Gunkel S."/>
            <person name="Lesny P."/>
            <person name="Martin S."/>
            <person name="Oeyen J.P."/>
            <person name="Petersen M."/>
            <person name="Panagiotis P."/>
            <person name="Wilbrandt J."/>
            <person name="Tanja T."/>
        </authorList>
    </citation>
    <scope>NUCLEOTIDE SEQUENCE</scope>
    <source>
        <strain evidence="2">GBR_01_08_01A</strain>
        <tissue evidence="2">Thorax + abdomen</tissue>
    </source>
</reference>
<organism evidence="2 3">
    <name type="scientific">Odynerus spinipes</name>
    <dbReference type="NCBI Taxonomy" id="1348599"/>
    <lineage>
        <taxon>Eukaryota</taxon>
        <taxon>Metazoa</taxon>
        <taxon>Ecdysozoa</taxon>
        <taxon>Arthropoda</taxon>
        <taxon>Hexapoda</taxon>
        <taxon>Insecta</taxon>
        <taxon>Pterygota</taxon>
        <taxon>Neoptera</taxon>
        <taxon>Endopterygota</taxon>
        <taxon>Hymenoptera</taxon>
        <taxon>Apocrita</taxon>
        <taxon>Aculeata</taxon>
        <taxon>Vespoidea</taxon>
        <taxon>Vespidae</taxon>
        <taxon>Eumeninae</taxon>
        <taxon>Odynerus</taxon>
    </lineage>
</organism>
<dbReference type="EMBL" id="JAIFRP010004449">
    <property type="protein sequence ID" value="KAK2575330.1"/>
    <property type="molecule type" value="Genomic_DNA"/>
</dbReference>
<dbReference type="Proteomes" id="UP001258017">
    <property type="component" value="Unassembled WGS sequence"/>
</dbReference>
<keyword evidence="3" id="KW-1185">Reference proteome</keyword>
<evidence type="ECO:0000313" key="3">
    <source>
        <dbReference type="Proteomes" id="UP001258017"/>
    </source>
</evidence>
<gene>
    <name evidence="2" type="ORF">KPH14_012688</name>
</gene>
<evidence type="ECO:0000256" key="1">
    <source>
        <dbReference type="SAM" id="MobiDB-lite"/>
    </source>
</evidence>
<feature type="compositionally biased region" description="Polar residues" evidence="1">
    <location>
        <begin position="156"/>
        <end position="166"/>
    </location>
</feature>
<feature type="region of interest" description="Disordered" evidence="1">
    <location>
        <begin position="147"/>
        <end position="183"/>
    </location>
</feature>
<reference evidence="2" key="2">
    <citation type="journal article" date="2023" name="Commun. Biol.">
        <title>Intrasexual cuticular hydrocarbon dimorphism in a wasp sheds light on hydrocarbon biosynthesis genes in Hymenoptera.</title>
        <authorList>
            <person name="Moris V.C."/>
            <person name="Podsiadlowski L."/>
            <person name="Martin S."/>
            <person name="Oeyen J.P."/>
            <person name="Donath A."/>
            <person name="Petersen M."/>
            <person name="Wilbrandt J."/>
            <person name="Misof B."/>
            <person name="Liedtke D."/>
            <person name="Thamm M."/>
            <person name="Scheiner R."/>
            <person name="Schmitt T."/>
            <person name="Niehuis O."/>
        </authorList>
    </citation>
    <scope>NUCLEOTIDE SEQUENCE</scope>
    <source>
        <strain evidence="2">GBR_01_08_01A</strain>
    </source>
</reference>
<comment type="caution">
    <text evidence="2">The sequence shown here is derived from an EMBL/GenBank/DDBJ whole genome shotgun (WGS) entry which is preliminary data.</text>
</comment>
<proteinExistence type="predicted"/>
<name>A0AAD9VIW0_9HYME</name>
<accession>A0AAD9VIW0</accession>
<protein>
    <submittedName>
        <fullName evidence="2">Uncharacterized protein</fullName>
    </submittedName>
</protein>
<dbReference type="AlphaFoldDB" id="A0AAD9VIW0"/>